<dbReference type="PANTHER" id="PTHR48070">
    <property type="entry name" value="ESTERASE OVCA2"/>
    <property type="match status" value="1"/>
</dbReference>
<dbReference type="VEuPathDB" id="FungiDB:H310_01275"/>
<dbReference type="eggNOG" id="KOG2551">
    <property type="taxonomic scope" value="Eukaryota"/>
</dbReference>
<dbReference type="Pfam" id="PF03959">
    <property type="entry name" value="FSH1"/>
    <property type="match status" value="1"/>
</dbReference>
<accession>A0A024US77</accession>
<dbReference type="EMBL" id="KI913953">
    <property type="protein sequence ID" value="ETW08757.1"/>
    <property type="molecule type" value="Genomic_DNA"/>
</dbReference>
<proteinExistence type="predicted"/>
<name>A0A024US77_9STRA</name>
<organism evidence="3">
    <name type="scientific">Aphanomyces invadans</name>
    <dbReference type="NCBI Taxonomy" id="157072"/>
    <lineage>
        <taxon>Eukaryota</taxon>
        <taxon>Sar</taxon>
        <taxon>Stramenopiles</taxon>
        <taxon>Oomycota</taxon>
        <taxon>Saprolegniomycetes</taxon>
        <taxon>Saprolegniales</taxon>
        <taxon>Verrucalvaceae</taxon>
        <taxon>Aphanomyces</taxon>
    </lineage>
</organism>
<reference evidence="3" key="1">
    <citation type="submission" date="2013-12" db="EMBL/GenBank/DDBJ databases">
        <title>The Genome Sequence of Aphanomyces invadans NJM9701.</title>
        <authorList>
            <consortium name="The Broad Institute Genomics Platform"/>
            <person name="Russ C."/>
            <person name="Tyler B."/>
            <person name="van West P."/>
            <person name="Dieguez-Uribeondo J."/>
            <person name="Young S.K."/>
            <person name="Zeng Q."/>
            <person name="Gargeya S."/>
            <person name="Fitzgerald M."/>
            <person name="Abouelleil A."/>
            <person name="Alvarado L."/>
            <person name="Chapman S.B."/>
            <person name="Gainer-Dewar J."/>
            <person name="Goldberg J."/>
            <person name="Griggs A."/>
            <person name="Gujja S."/>
            <person name="Hansen M."/>
            <person name="Howarth C."/>
            <person name="Imamovic A."/>
            <person name="Ireland A."/>
            <person name="Larimer J."/>
            <person name="McCowan C."/>
            <person name="Murphy C."/>
            <person name="Pearson M."/>
            <person name="Poon T.W."/>
            <person name="Priest M."/>
            <person name="Roberts A."/>
            <person name="Saif S."/>
            <person name="Shea T."/>
            <person name="Sykes S."/>
            <person name="Wortman J."/>
            <person name="Nusbaum C."/>
            <person name="Birren B."/>
        </authorList>
    </citation>
    <scope>NUCLEOTIDE SEQUENCE [LARGE SCALE GENOMIC DNA]</scope>
    <source>
        <strain evidence="3">NJM9701</strain>
    </source>
</reference>
<dbReference type="STRING" id="157072.A0A024US77"/>
<sequence length="234" mass="26015">MTDIEMKTRVLCLHGHRQSAAKLKGKMAALLRAAKVTTEFVFVDGPINVPYEPTSAEHIQRVNVLSDGDAEELKTSVAQFAWWEFERQTESDAYSYVGVDDTLSYLEGIIRTQGPFDGVFGFSQGGMCAAYMLSRQQQGDTRFQFKFGVFCASALMSDPAFNLSLDSPLRLPSLHILGEQDDLISVEKSQALAAQFDNPVLLTHPGGHYIPTQKDPRTIWKTFFEEQAAASSHE</sequence>
<protein>
    <recommendedName>
        <fullName evidence="2">Serine hydrolase domain-containing protein</fullName>
    </recommendedName>
</protein>
<dbReference type="GeneID" id="20078325"/>
<dbReference type="GO" id="GO:0016787">
    <property type="term" value="F:hydrolase activity"/>
    <property type="evidence" value="ECO:0007669"/>
    <property type="project" value="UniProtKB-KW"/>
</dbReference>
<dbReference type="AlphaFoldDB" id="A0A024US77"/>
<dbReference type="GO" id="GO:0005634">
    <property type="term" value="C:nucleus"/>
    <property type="evidence" value="ECO:0007669"/>
    <property type="project" value="TreeGrafter"/>
</dbReference>
<evidence type="ECO:0000256" key="1">
    <source>
        <dbReference type="ARBA" id="ARBA00022801"/>
    </source>
</evidence>
<dbReference type="GO" id="GO:0005737">
    <property type="term" value="C:cytoplasm"/>
    <property type="evidence" value="ECO:0007669"/>
    <property type="project" value="TreeGrafter"/>
</dbReference>
<dbReference type="Gene3D" id="3.40.50.1820">
    <property type="entry name" value="alpha/beta hydrolase"/>
    <property type="match status" value="1"/>
</dbReference>
<dbReference type="PANTHER" id="PTHR48070:SF6">
    <property type="entry name" value="ESTERASE OVCA2"/>
    <property type="match status" value="1"/>
</dbReference>
<evidence type="ECO:0000313" key="3">
    <source>
        <dbReference type="EMBL" id="ETW08757.1"/>
    </source>
</evidence>
<dbReference type="RefSeq" id="XP_008862562.1">
    <property type="nucleotide sequence ID" value="XM_008864340.1"/>
</dbReference>
<keyword evidence="1" id="KW-0378">Hydrolase</keyword>
<dbReference type="InterPro" id="IPR029058">
    <property type="entry name" value="AB_hydrolase_fold"/>
</dbReference>
<gene>
    <name evidence="3" type="ORF">H310_01275</name>
</gene>
<dbReference type="OrthoDB" id="414698at2759"/>
<dbReference type="SUPFAM" id="SSF53474">
    <property type="entry name" value="alpha/beta-Hydrolases"/>
    <property type="match status" value="1"/>
</dbReference>
<evidence type="ECO:0000259" key="2">
    <source>
        <dbReference type="Pfam" id="PF03959"/>
    </source>
</evidence>
<dbReference type="InterPro" id="IPR005645">
    <property type="entry name" value="FSH-like_dom"/>
</dbReference>
<dbReference type="InterPro" id="IPR050593">
    <property type="entry name" value="LovG"/>
</dbReference>
<feature type="domain" description="Serine hydrolase" evidence="2">
    <location>
        <begin position="6"/>
        <end position="215"/>
    </location>
</feature>